<evidence type="ECO:0000313" key="2">
    <source>
        <dbReference type="Proteomes" id="UP000094291"/>
    </source>
</evidence>
<gene>
    <name evidence="1" type="ORF">BFW38_01830</name>
</gene>
<dbReference type="EMBL" id="MDTQ01000001">
    <property type="protein sequence ID" value="ODC02471.1"/>
    <property type="molecule type" value="Genomic_DNA"/>
</dbReference>
<protein>
    <submittedName>
        <fullName evidence="1">Uncharacterized protein</fullName>
    </submittedName>
</protein>
<name>A0A1E2V660_9GAMM</name>
<proteinExistence type="predicted"/>
<dbReference type="Proteomes" id="UP000094291">
    <property type="component" value="Unassembled WGS sequence"/>
</dbReference>
<dbReference type="STRING" id="197479.BFW38_01830"/>
<dbReference type="AlphaFoldDB" id="A0A1E2V660"/>
<evidence type="ECO:0000313" key="1">
    <source>
        <dbReference type="EMBL" id="ODC02471.1"/>
    </source>
</evidence>
<sequence length="254" mass="28030">MLLKRVQILSGLIAQTLMLLIALCAAMGVKADPLAGDIALPESLAQLRAAILRHHPEAQVGIHTLLRQGRQEPILLIRLPNTTDDTAFRLVNSTEFMARDLPTEARIQLIFNAQHLGLPGETLTVDISSLVPEFIAEQYLPLMLEHPHLAMALPHIRRTLPATADILLGQGWLAHDSGQLMVDAFGQRKGLLPPSPLMLKATTYLEVLMGNGHHLRFYPTTDGIRKVSVDAKGQEHLEATMTTDQLLSWHQSEP</sequence>
<keyword evidence="2" id="KW-1185">Reference proteome</keyword>
<reference evidence="1 2" key="1">
    <citation type="submission" date="2016-08" db="EMBL/GenBank/DDBJ databases">
        <authorList>
            <person name="Seilhamer J.J."/>
        </authorList>
    </citation>
    <scope>NUCLEOTIDE SEQUENCE [LARGE SCALE GENOMIC DNA]</scope>
    <source>
        <strain evidence="1 2">PH27A</strain>
    </source>
</reference>
<accession>A0A1E2V660</accession>
<comment type="caution">
    <text evidence="1">The sequence shown here is derived from an EMBL/GenBank/DDBJ whole genome shotgun (WGS) entry which is preliminary data.</text>
</comment>
<organism evidence="1 2">
    <name type="scientific">Terasakiispira papahanaumokuakeensis</name>
    <dbReference type="NCBI Taxonomy" id="197479"/>
    <lineage>
        <taxon>Bacteria</taxon>
        <taxon>Pseudomonadati</taxon>
        <taxon>Pseudomonadota</taxon>
        <taxon>Gammaproteobacteria</taxon>
        <taxon>Oceanospirillales</taxon>
        <taxon>Terasakiispira</taxon>
    </lineage>
</organism>